<evidence type="ECO:0000313" key="2">
    <source>
        <dbReference type="EMBL" id="CAB3802725.1"/>
    </source>
</evidence>
<sequence length="53" mass="6119">MSFQPRPNDHTDPTKSPIERPDEPYEPIPDPRDPENYPDSSPPPSHVEPDNPW</sequence>
<accession>A0A6S7BL50</accession>
<dbReference type="EMBL" id="CADIKK010000033">
    <property type="protein sequence ID" value="CAB3802725.1"/>
    <property type="molecule type" value="Genomic_DNA"/>
</dbReference>
<feature type="compositionally biased region" description="Pro residues" evidence="1">
    <location>
        <begin position="40"/>
        <end position="53"/>
    </location>
</feature>
<feature type="region of interest" description="Disordered" evidence="1">
    <location>
        <begin position="1"/>
        <end position="53"/>
    </location>
</feature>
<evidence type="ECO:0000313" key="3">
    <source>
        <dbReference type="Proteomes" id="UP000494365"/>
    </source>
</evidence>
<keyword evidence="3" id="KW-1185">Reference proteome</keyword>
<protein>
    <submittedName>
        <fullName evidence="2">Uncharacterized protein</fullName>
    </submittedName>
</protein>
<evidence type="ECO:0000256" key="1">
    <source>
        <dbReference type="SAM" id="MobiDB-lite"/>
    </source>
</evidence>
<organism evidence="2 3">
    <name type="scientific">Paraburkholderia ultramafica</name>
    <dbReference type="NCBI Taxonomy" id="1544867"/>
    <lineage>
        <taxon>Bacteria</taxon>
        <taxon>Pseudomonadati</taxon>
        <taxon>Pseudomonadota</taxon>
        <taxon>Betaproteobacteria</taxon>
        <taxon>Burkholderiales</taxon>
        <taxon>Burkholderiaceae</taxon>
        <taxon>Paraburkholderia</taxon>
    </lineage>
</organism>
<name>A0A6S7BL50_9BURK</name>
<feature type="compositionally biased region" description="Basic and acidic residues" evidence="1">
    <location>
        <begin position="7"/>
        <end position="35"/>
    </location>
</feature>
<proteinExistence type="predicted"/>
<gene>
    <name evidence="2" type="ORF">LMG28614_05682</name>
</gene>
<dbReference type="Proteomes" id="UP000494365">
    <property type="component" value="Unassembled WGS sequence"/>
</dbReference>
<dbReference type="AlphaFoldDB" id="A0A6S7BL50"/>
<reference evidence="2 3" key="1">
    <citation type="submission" date="2020-04" db="EMBL/GenBank/DDBJ databases">
        <authorList>
            <person name="De Canck E."/>
        </authorList>
    </citation>
    <scope>NUCLEOTIDE SEQUENCE [LARGE SCALE GENOMIC DNA]</scope>
    <source>
        <strain evidence="2 3">LMG 28614</strain>
    </source>
</reference>